<dbReference type="EMBL" id="CM046131">
    <property type="protein sequence ID" value="KAI8429575.1"/>
    <property type="molecule type" value="Genomic_DNA"/>
</dbReference>
<keyword evidence="2" id="KW-1185">Reference proteome</keyword>
<protein>
    <submittedName>
        <fullName evidence="1">Uncharacterized protein</fullName>
    </submittedName>
</protein>
<gene>
    <name evidence="1" type="ORF">MSG28_000189</name>
</gene>
<accession>A0ACC0K062</accession>
<organism evidence="1 2">
    <name type="scientific">Choristoneura fumiferana</name>
    <name type="common">Spruce budworm moth</name>
    <name type="synonym">Archips fumiferana</name>
    <dbReference type="NCBI Taxonomy" id="7141"/>
    <lineage>
        <taxon>Eukaryota</taxon>
        <taxon>Metazoa</taxon>
        <taxon>Ecdysozoa</taxon>
        <taxon>Arthropoda</taxon>
        <taxon>Hexapoda</taxon>
        <taxon>Insecta</taxon>
        <taxon>Pterygota</taxon>
        <taxon>Neoptera</taxon>
        <taxon>Endopterygota</taxon>
        <taxon>Lepidoptera</taxon>
        <taxon>Glossata</taxon>
        <taxon>Ditrysia</taxon>
        <taxon>Tortricoidea</taxon>
        <taxon>Tortricidae</taxon>
        <taxon>Tortricinae</taxon>
        <taxon>Choristoneura</taxon>
    </lineage>
</organism>
<evidence type="ECO:0000313" key="2">
    <source>
        <dbReference type="Proteomes" id="UP001064048"/>
    </source>
</evidence>
<evidence type="ECO:0000313" key="1">
    <source>
        <dbReference type="EMBL" id="KAI8429575.1"/>
    </source>
</evidence>
<sequence length="328" mass="37020">MCGITFEIYHELCGEGKHREETCTNLRSDSMVRARFPTRTGPAWELWPKPSLLASSALPKTSKRKAASPPARAQEADRDAEITNSCPDDGFFADAEQCDKYYECRNGEIIEKLCPDGMVFNDYNPDDEKCDLPFNLDCSQRPKLQEPKPTLHCPRMNGYFSHEDPKECGIFYYCVDGKFNMITCPDGLVYNERTGICTWADEAKKKGCGAADVFKFDCPAVNETFGLTHPRYADPDDCQFFYVCINGNTPRRSGCKLGQAFDDVSKKCEWARKVPECADWYKGQLTDAELDALENPPTQKPKTSGSQPSRRKPQRPHKGKAVEEEPSQ</sequence>
<comment type="caution">
    <text evidence="1">The sequence shown here is derived from an EMBL/GenBank/DDBJ whole genome shotgun (WGS) entry which is preliminary data.</text>
</comment>
<dbReference type="Proteomes" id="UP001064048">
    <property type="component" value="Chromosome Z"/>
</dbReference>
<name>A0ACC0K062_CHOFU</name>
<reference evidence="1 2" key="1">
    <citation type="journal article" date="2022" name="Genome Biol. Evol.">
        <title>The Spruce Budworm Genome: Reconstructing the Evolutionary History of Antifreeze Proteins.</title>
        <authorList>
            <person name="Beliveau C."/>
            <person name="Gagne P."/>
            <person name="Picq S."/>
            <person name="Vernygora O."/>
            <person name="Keeling C.I."/>
            <person name="Pinkney K."/>
            <person name="Doucet D."/>
            <person name="Wen F."/>
            <person name="Johnston J.S."/>
            <person name="Maaroufi H."/>
            <person name="Boyle B."/>
            <person name="Laroche J."/>
            <person name="Dewar K."/>
            <person name="Juretic N."/>
            <person name="Blackburn G."/>
            <person name="Nisole A."/>
            <person name="Brunet B."/>
            <person name="Brandao M."/>
            <person name="Lumley L."/>
            <person name="Duan J."/>
            <person name="Quan G."/>
            <person name="Lucarotti C.J."/>
            <person name="Roe A.D."/>
            <person name="Sperling F.A.H."/>
            <person name="Levesque R.C."/>
            <person name="Cusson M."/>
        </authorList>
    </citation>
    <scope>NUCLEOTIDE SEQUENCE [LARGE SCALE GENOMIC DNA]</scope>
    <source>
        <strain evidence="1">Glfc:IPQL:Cfum</strain>
    </source>
</reference>
<proteinExistence type="predicted"/>